<dbReference type="InterPro" id="IPR001387">
    <property type="entry name" value="Cro/C1-type_HTH"/>
</dbReference>
<dbReference type="RefSeq" id="WP_135411110.1">
    <property type="nucleotide sequence ID" value="NZ_JAAOCW010000001.1"/>
</dbReference>
<proteinExistence type="predicted"/>
<dbReference type="Proteomes" id="UP000808038">
    <property type="component" value="Unassembled WGS sequence"/>
</dbReference>
<dbReference type="InterPro" id="IPR010982">
    <property type="entry name" value="Lambda_DNA-bd_dom_sf"/>
</dbReference>
<sequence length="141" mass="16083">MNTLGERIKELREKHSETQEQLAEYLGMTVVNVSNYERNVRTPKIDSLIAIANKYHVSLDYLLTGEESKYHQISDQQVEAKIAESKDDWKHQAAAHNTNETVGLDANDKIIDDVISDLVQTPAFKEQVRKLLSGKFNKDIL</sequence>
<gene>
    <name evidence="4" type="ORF">HAU43_00745</name>
</gene>
<dbReference type="SMART" id="SM00530">
    <property type="entry name" value="HTH_XRE"/>
    <property type="match status" value="1"/>
</dbReference>
<dbReference type="Gene3D" id="1.10.260.40">
    <property type="entry name" value="lambda repressor-like DNA-binding domains"/>
    <property type="match status" value="1"/>
</dbReference>
<evidence type="ECO:0000313" key="4">
    <source>
        <dbReference type="EMBL" id="MBJ7631643.1"/>
    </source>
</evidence>
<reference evidence="4" key="1">
    <citation type="submission" date="2020-02" db="EMBL/GenBank/DDBJ databases">
        <authorList>
            <person name="Fontana A."/>
            <person name="Patrone V."/>
            <person name="Morelli L."/>
        </authorList>
    </citation>
    <scope>NUCLEOTIDE SEQUENCE</scope>
    <source>
        <strain evidence="4">CCUG 30943</strain>
    </source>
</reference>
<feature type="coiled-coil region" evidence="2">
    <location>
        <begin position="1"/>
        <end position="28"/>
    </location>
</feature>
<evidence type="ECO:0000313" key="5">
    <source>
        <dbReference type="Proteomes" id="UP000808038"/>
    </source>
</evidence>
<reference evidence="4" key="2">
    <citation type="journal article" date="2021" name="Int. J. Food Microbiol.">
        <title>Safety demonstration of a microbial species for use in the food chain: Weissella confusa.</title>
        <authorList>
            <person name="Bourdichon F."/>
            <person name="Patrone V."/>
            <person name="Fontana A."/>
            <person name="Milani G."/>
            <person name="Morelli L."/>
        </authorList>
    </citation>
    <scope>NUCLEOTIDE SEQUENCE</scope>
    <source>
        <strain evidence="4">CCUG 30943</strain>
    </source>
</reference>
<dbReference type="PANTHER" id="PTHR46558">
    <property type="entry name" value="TRACRIPTIONAL REGULATORY PROTEIN-RELATED-RELATED"/>
    <property type="match status" value="1"/>
</dbReference>
<dbReference type="PROSITE" id="PS50943">
    <property type="entry name" value="HTH_CROC1"/>
    <property type="match status" value="1"/>
</dbReference>
<organism evidence="4 5">
    <name type="scientific">Weissella confusa</name>
    <name type="common">Lactobacillus confusus</name>
    <dbReference type="NCBI Taxonomy" id="1583"/>
    <lineage>
        <taxon>Bacteria</taxon>
        <taxon>Bacillati</taxon>
        <taxon>Bacillota</taxon>
        <taxon>Bacilli</taxon>
        <taxon>Lactobacillales</taxon>
        <taxon>Lactobacillaceae</taxon>
        <taxon>Weissella</taxon>
    </lineage>
</organism>
<comment type="caution">
    <text evidence="4">The sequence shown here is derived from an EMBL/GenBank/DDBJ whole genome shotgun (WGS) entry which is preliminary data.</text>
</comment>
<dbReference type="GO" id="GO:0003677">
    <property type="term" value="F:DNA binding"/>
    <property type="evidence" value="ECO:0007669"/>
    <property type="project" value="UniProtKB-KW"/>
</dbReference>
<name>A0AAE2V8E0_WEICO</name>
<accession>A0AAE2V8E0</accession>
<dbReference type="PANTHER" id="PTHR46558:SF13">
    <property type="entry name" value="HTH-TYPE TRANSCRIPTIONAL REGULATOR IMMR"/>
    <property type="match status" value="1"/>
</dbReference>
<evidence type="ECO:0000259" key="3">
    <source>
        <dbReference type="PROSITE" id="PS50943"/>
    </source>
</evidence>
<feature type="domain" description="HTH cro/C1-type" evidence="3">
    <location>
        <begin position="8"/>
        <end position="62"/>
    </location>
</feature>
<dbReference type="CDD" id="cd00093">
    <property type="entry name" value="HTH_XRE"/>
    <property type="match status" value="1"/>
</dbReference>
<keyword evidence="2" id="KW-0175">Coiled coil</keyword>
<evidence type="ECO:0000256" key="2">
    <source>
        <dbReference type="SAM" id="Coils"/>
    </source>
</evidence>
<dbReference type="SUPFAM" id="SSF47413">
    <property type="entry name" value="lambda repressor-like DNA-binding domains"/>
    <property type="match status" value="1"/>
</dbReference>
<protein>
    <submittedName>
        <fullName evidence="4">Helix-turn-helix transcriptional regulator</fullName>
    </submittedName>
</protein>
<evidence type="ECO:0000256" key="1">
    <source>
        <dbReference type="ARBA" id="ARBA00023125"/>
    </source>
</evidence>
<dbReference type="Pfam" id="PF01381">
    <property type="entry name" value="HTH_3"/>
    <property type="match status" value="1"/>
</dbReference>
<dbReference type="AlphaFoldDB" id="A0AAE2V8E0"/>
<keyword evidence="1" id="KW-0238">DNA-binding</keyword>
<dbReference type="EMBL" id="JAAOCX010000001">
    <property type="protein sequence ID" value="MBJ7631643.1"/>
    <property type="molecule type" value="Genomic_DNA"/>
</dbReference>